<dbReference type="Gene3D" id="2.60.40.1220">
    <property type="match status" value="1"/>
</dbReference>
<evidence type="ECO:0000313" key="9">
    <source>
        <dbReference type="Proteomes" id="UP000823521"/>
    </source>
</evidence>
<feature type="transmembrane region" description="Helical" evidence="6">
    <location>
        <begin position="186"/>
        <end position="206"/>
    </location>
</feature>
<keyword evidence="4" id="KW-0186">Copper</keyword>
<feature type="domain" description="CopC" evidence="7">
    <location>
        <begin position="33"/>
        <end position="125"/>
    </location>
</feature>
<dbReference type="EMBL" id="WVUH01000363">
    <property type="protein sequence ID" value="MBO4209865.1"/>
    <property type="molecule type" value="Genomic_DNA"/>
</dbReference>
<dbReference type="InterPro" id="IPR014756">
    <property type="entry name" value="Ig_E-set"/>
</dbReference>
<keyword evidence="3" id="KW-0732">Signal</keyword>
<keyword evidence="6" id="KW-0472">Membrane</keyword>
<dbReference type="PANTHER" id="PTHR34820">
    <property type="entry name" value="INNER MEMBRANE PROTEIN YEBZ"/>
    <property type="match status" value="1"/>
</dbReference>
<keyword evidence="6" id="KW-1133">Transmembrane helix</keyword>
<comment type="subcellular location">
    <subcellularLocation>
        <location evidence="1">Cell envelope</location>
    </subcellularLocation>
</comment>
<dbReference type="RefSeq" id="WP_208816844.1">
    <property type="nucleotide sequence ID" value="NZ_WVUH01000363.1"/>
</dbReference>
<protein>
    <submittedName>
        <fullName evidence="8">Copper resistance protein CopC</fullName>
    </submittedName>
</protein>
<comment type="caution">
    <text evidence="8">The sequence shown here is derived from an EMBL/GenBank/DDBJ whole genome shotgun (WGS) entry which is preliminary data.</text>
</comment>
<dbReference type="Pfam" id="PF04234">
    <property type="entry name" value="CopC"/>
    <property type="match status" value="1"/>
</dbReference>
<dbReference type="PANTHER" id="PTHR34820:SF4">
    <property type="entry name" value="INNER MEMBRANE PROTEIN YEBZ"/>
    <property type="match status" value="1"/>
</dbReference>
<feature type="region of interest" description="Disordered" evidence="5">
    <location>
        <begin position="127"/>
        <end position="181"/>
    </location>
</feature>
<dbReference type="InterPro" id="IPR007348">
    <property type="entry name" value="CopC_dom"/>
</dbReference>
<evidence type="ECO:0000256" key="3">
    <source>
        <dbReference type="ARBA" id="ARBA00022729"/>
    </source>
</evidence>
<evidence type="ECO:0000259" key="7">
    <source>
        <dbReference type="Pfam" id="PF04234"/>
    </source>
</evidence>
<organism evidence="8 9">
    <name type="scientific">Micromonospora echinofusca</name>
    <dbReference type="NCBI Taxonomy" id="47858"/>
    <lineage>
        <taxon>Bacteria</taxon>
        <taxon>Bacillati</taxon>
        <taxon>Actinomycetota</taxon>
        <taxon>Actinomycetes</taxon>
        <taxon>Micromonosporales</taxon>
        <taxon>Micromonosporaceae</taxon>
        <taxon>Micromonospora</taxon>
    </lineage>
</organism>
<keyword evidence="2" id="KW-0479">Metal-binding</keyword>
<feature type="compositionally biased region" description="Low complexity" evidence="5">
    <location>
        <begin position="137"/>
        <end position="181"/>
    </location>
</feature>
<evidence type="ECO:0000256" key="6">
    <source>
        <dbReference type="SAM" id="Phobius"/>
    </source>
</evidence>
<dbReference type="InterPro" id="IPR014755">
    <property type="entry name" value="Cu-Rt/internalin_Ig-like"/>
</dbReference>
<dbReference type="SUPFAM" id="SSF81296">
    <property type="entry name" value="E set domains"/>
    <property type="match status" value="1"/>
</dbReference>
<evidence type="ECO:0000256" key="4">
    <source>
        <dbReference type="ARBA" id="ARBA00023008"/>
    </source>
</evidence>
<evidence type="ECO:0000256" key="2">
    <source>
        <dbReference type="ARBA" id="ARBA00022723"/>
    </source>
</evidence>
<accession>A0ABS3VZ86</accession>
<reference evidence="8 9" key="1">
    <citation type="submission" date="2019-12" db="EMBL/GenBank/DDBJ databases">
        <title>Whole genome sequencing of endophytic Actinobacterium Micromonospora sp. MPMI6T.</title>
        <authorList>
            <person name="Evv R."/>
            <person name="Podile A.R."/>
        </authorList>
    </citation>
    <scope>NUCLEOTIDE SEQUENCE [LARGE SCALE GENOMIC DNA]</scope>
    <source>
        <strain evidence="8 9">MPMI6</strain>
    </source>
</reference>
<dbReference type="InterPro" id="IPR032694">
    <property type="entry name" value="CopC/D"/>
</dbReference>
<evidence type="ECO:0000313" key="8">
    <source>
        <dbReference type="EMBL" id="MBO4209865.1"/>
    </source>
</evidence>
<gene>
    <name evidence="8" type="ORF">GSF22_28310</name>
</gene>
<evidence type="ECO:0000256" key="5">
    <source>
        <dbReference type="SAM" id="MobiDB-lite"/>
    </source>
</evidence>
<evidence type="ECO:0000256" key="1">
    <source>
        <dbReference type="ARBA" id="ARBA00004196"/>
    </source>
</evidence>
<dbReference type="Proteomes" id="UP000823521">
    <property type="component" value="Unassembled WGS sequence"/>
</dbReference>
<keyword evidence="9" id="KW-1185">Reference proteome</keyword>
<proteinExistence type="predicted"/>
<keyword evidence="6" id="KW-0812">Transmembrane</keyword>
<name>A0ABS3VZ86_MICEH</name>
<sequence>MGGRVARFVPGWWAVAVLMAGVLLIPAAPAAAHNSLTGSDPANGARLADPPTRIRLSFLARLDPGTTKITITGPDNVPASGGAPTISGSKVTVPFRAGAAGLYVVAYQVASSDGHPIKGEVRFTLTRGTPAAPPSATPTAAPSAVPGGPTAGQPTATPSGAPAPSSTVAVPGSPAADTDSDGGAPWWPWALGAALLLAALAGAIVLTRRRKV</sequence>